<dbReference type="FunFam" id="1.10.340.70:FF:000003">
    <property type="entry name" value="Protein CBG25708"/>
    <property type="match status" value="1"/>
</dbReference>
<dbReference type="PROSITE" id="PS50994">
    <property type="entry name" value="INTEGRASE"/>
    <property type="match status" value="1"/>
</dbReference>
<dbReference type="InterPro" id="IPR043128">
    <property type="entry name" value="Rev_trsase/Diguanyl_cyclase"/>
</dbReference>
<proteinExistence type="predicted"/>
<reference evidence="4" key="1">
    <citation type="submission" date="2025-08" db="UniProtKB">
        <authorList>
            <consortium name="RefSeq"/>
        </authorList>
    </citation>
    <scope>IDENTIFICATION</scope>
    <source>
        <tissue evidence="4">Gonads</tissue>
    </source>
</reference>
<dbReference type="Gene3D" id="3.10.10.10">
    <property type="entry name" value="HIV Type 1 Reverse Transcriptase, subunit A, domain 1"/>
    <property type="match status" value="1"/>
</dbReference>
<evidence type="ECO:0000256" key="1">
    <source>
        <dbReference type="SAM" id="MobiDB-lite"/>
    </source>
</evidence>
<name>A0A1S3HHB2_LINAN</name>
<dbReference type="Pfam" id="PF17921">
    <property type="entry name" value="Integrase_H2C2"/>
    <property type="match status" value="1"/>
</dbReference>
<dbReference type="RefSeq" id="XP_013385473.1">
    <property type="nucleotide sequence ID" value="XM_013530019.1"/>
</dbReference>
<feature type="compositionally biased region" description="Low complexity" evidence="1">
    <location>
        <begin position="1318"/>
        <end position="1334"/>
    </location>
</feature>
<dbReference type="PANTHER" id="PTHR37984:SF8">
    <property type="entry name" value="CCHC-TYPE DOMAIN-CONTAINING PROTEIN"/>
    <property type="match status" value="1"/>
</dbReference>
<dbReference type="CDD" id="cd01647">
    <property type="entry name" value="RT_LTR"/>
    <property type="match status" value="1"/>
</dbReference>
<feature type="region of interest" description="Disordered" evidence="1">
    <location>
        <begin position="204"/>
        <end position="235"/>
    </location>
</feature>
<dbReference type="InterPro" id="IPR043502">
    <property type="entry name" value="DNA/RNA_pol_sf"/>
</dbReference>
<gene>
    <name evidence="4" type="primary">LOC106155276</name>
</gene>
<dbReference type="OrthoDB" id="6089225at2759"/>
<evidence type="ECO:0000259" key="2">
    <source>
        <dbReference type="PROSITE" id="PS50994"/>
    </source>
</evidence>
<organism evidence="3 4">
    <name type="scientific">Lingula anatina</name>
    <name type="common">Brachiopod</name>
    <name type="synonym">Lingula unguis</name>
    <dbReference type="NCBI Taxonomy" id="7574"/>
    <lineage>
        <taxon>Eukaryota</taxon>
        <taxon>Metazoa</taxon>
        <taxon>Spiralia</taxon>
        <taxon>Lophotrochozoa</taxon>
        <taxon>Brachiopoda</taxon>
        <taxon>Linguliformea</taxon>
        <taxon>Lingulata</taxon>
        <taxon>Lingulida</taxon>
        <taxon>Linguloidea</taxon>
        <taxon>Lingulidae</taxon>
        <taxon>Lingula</taxon>
    </lineage>
</organism>
<dbReference type="Gene3D" id="3.30.420.10">
    <property type="entry name" value="Ribonuclease H-like superfamily/Ribonuclease H"/>
    <property type="match status" value="1"/>
</dbReference>
<dbReference type="STRING" id="7574.A0A1S3HHB2"/>
<dbReference type="Gene3D" id="3.30.70.270">
    <property type="match status" value="2"/>
</dbReference>
<dbReference type="InterPro" id="IPR001584">
    <property type="entry name" value="Integrase_cat-core"/>
</dbReference>
<dbReference type="PANTHER" id="PTHR37984">
    <property type="entry name" value="PROTEIN CBG26694"/>
    <property type="match status" value="1"/>
</dbReference>
<feature type="region of interest" description="Disordered" evidence="1">
    <location>
        <begin position="1"/>
        <end position="22"/>
    </location>
</feature>
<dbReference type="CDD" id="cd09274">
    <property type="entry name" value="RNase_HI_RT_Ty3"/>
    <property type="match status" value="1"/>
</dbReference>
<protein>
    <submittedName>
        <fullName evidence="4">Uncharacterized protein K02A2.6</fullName>
    </submittedName>
</protein>
<evidence type="ECO:0000313" key="4">
    <source>
        <dbReference type="RefSeq" id="XP_013385473.1"/>
    </source>
</evidence>
<dbReference type="InterPro" id="IPR036397">
    <property type="entry name" value="RNaseH_sf"/>
</dbReference>
<dbReference type="FunFam" id="3.30.70.270:FF:000026">
    <property type="entry name" value="Transposon Ty3-G Gag-Pol polyprotein"/>
    <property type="match status" value="1"/>
</dbReference>
<dbReference type="InterPro" id="IPR041577">
    <property type="entry name" value="RT_RNaseH_2"/>
</dbReference>
<feature type="compositionally biased region" description="Low complexity" evidence="1">
    <location>
        <begin position="1"/>
        <end position="15"/>
    </location>
</feature>
<dbReference type="InParanoid" id="A0A1S3HHB2"/>
<dbReference type="InterPro" id="IPR041588">
    <property type="entry name" value="Integrase_H2C2"/>
</dbReference>
<feature type="region of interest" description="Disordered" evidence="1">
    <location>
        <begin position="1309"/>
        <end position="1350"/>
    </location>
</feature>
<dbReference type="InterPro" id="IPR000477">
    <property type="entry name" value="RT_dom"/>
</dbReference>
<feature type="compositionally biased region" description="Basic and acidic residues" evidence="1">
    <location>
        <begin position="216"/>
        <end position="233"/>
    </location>
</feature>
<dbReference type="Pfam" id="PF17919">
    <property type="entry name" value="RT_RNaseH_2"/>
    <property type="match status" value="1"/>
</dbReference>
<dbReference type="SUPFAM" id="SSF56672">
    <property type="entry name" value="DNA/RNA polymerases"/>
    <property type="match status" value="1"/>
</dbReference>
<evidence type="ECO:0000313" key="3">
    <source>
        <dbReference type="Proteomes" id="UP000085678"/>
    </source>
</evidence>
<dbReference type="GeneID" id="106155276"/>
<dbReference type="FunFam" id="3.30.420.10:FF:000063">
    <property type="entry name" value="Retrovirus-related Pol polyprotein from transposon 297-like Protein"/>
    <property type="match status" value="1"/>
</dbReference>
<keyword evidence="3" id="KW-1185">Reference proteome</keyword>
<dbReference type="Pfam" id="PF00078">
    <property type="entry name" value="RVT_1"/>
    <property type="match status" value="1"/>
</dbReference>
<dbReference type="Proteomes" id="UP000085678">
    <property type="component" value="Unplaced"/>
</dbReference>
<feature type="domain" description="Integrase catalytic" evidence="2">
    <location>
        <begin position="1037"/>
        <end position="1215"/>
    </location>
</feature>
<dbReference type="GO" id="GO:0015074">
    <property type="term" value="P:DNA integration"/>
    <property type="evidence" value="ECO:0007669"/>
    <property type="project" value="InterPro"/>
</dbReference>
<dbReference type="GO" id="GO:0003676">
    <property type="term" value="F:nucleic acid binding"/>
    <property type="evidence" value="ECO:0007669"/>
    <property type="project" value="InterPro"/>
</dbReference>
<dbReference type="SUPFAM" id="SSF53098">
    <property type="entry name" value="Ribonuclease H-like"/>
    <property type="match status" value="1"/>
</dbReference>
<dbReference type="Pfam" id="PF00665">
    <property type="entry name" value="rve"/>
    <property type="match status" value="1"/>
</dbReference>
<sequence length="1369" mass="156139">MSTSTSTPPVTPATANLLPPPQPMDVKGHCATNWQFFRDTWKNYEIATELNLKSEEIRVATLLTVMGKDCFQIFQNLALSDDDRKDSKIILEALTNHFEPQRNIVYERYVFNTCTQEPSEGIDAYVNRLRKLSATCKYGTLLDEMIRDRIVIGVRDSVVRARLLREKDLTLAKCIDTCRASEMTTQQLKAIDGEVETVHAVKPKMKKAGTKMKTAVSEHKTDKKGEQKQKSHSDCSYCGTQHPKRQCPAWGRRCKKCGRLNHFASMCRSQGAKVHQVDNSDPEDSDSESSVFTVKTGRTTYLVEPSVQYKRSSSWMPQVFQLDNGAGVNCLRYEDCCRIMSTNEPVLKKSSKRLTSYSGNRVENMGQVTLNMRINNREEYVKFHVVKNVTCSLLNGETSERFGLMKIKRDVLINVVSTELSEDDIFAKYNDVFSGLGDLGEYHIELDPKVIPKQDSPRSVPVALRKELKEKLASMVKQGIIERVNQPTDWISSMVAVRKPGKLRICLDPKELNKAVKIPKFKLPTLEEVSANLTNAKVFSVIDARDGFLQVRLDEESSLLTTFNTPFGRYRWRRLPFGISSAPEEFQRRVIDLLDGLDGVQTIADDILVYGKGDTSEEAIKNHDENMIALLERCRERNFKMNKTKLRFKLNSVTYHGHVISDEGLKADPLKVQAIVEMERPENAKAVKRLIGMVNYLAKFCPHLSTVSEPLRRLTTEDAPFIWSDQHEQTFCTLKQMLTMTPVLRYYSLTEEVTVEADSSDYGLGAVLLQAGQPVAFASRALSKTERNYSQMEKECLAITFACNRFDQYLHGRDYITVLTDHQNLETIFKKPILAAPKRLQRMRLRLQKYHIEVKYQRGKKMYISDALSRATASKSVTTKENSDYEIYAVESEQKLAKEVEEIDYSQYNNVSDESLEQVKTHTLRDDAMQSLLILVMEGWPSDKTQVPLLCREYWPYRDELSCQDGILYRGTRVVIPTILRKQMLERVHATHQGTETAIRKARDAIFWPQISNDIRNVVATCNVCQENQPRQQKEPMHSQPIPKERFEIVSSDLFSIQGEHYLLLVDHFSKYWEITQLSDTTSEAVINELKQQFARHGIPKLFISDNGPQYQCQQFREFTEAWKINHHTSSPHHPSGNGTAEAAVKVAKTLIKRTKQDGTDLWLAVLEHRNTPAADNTGSAAQKLMSRRTRSLIPVRCDKLEPIVVPKDQVFQKQVNQKRIAKKCYDKGSKELPPLVIGQPVRTNLRPQSSVSWSAGRIVEKLAPRSYLVEQDNKIYRRNRSHLRPSREVTTPNQSRGTVAAETPEVPIKPTDVTSEPIMIPSPIKSTPSTPCKTTPPPQSSEEEVHTTRFGRLLKKPKYLGDYVVYSK</sequence>
<dbReference type="Gene3D" id="1.10.340.70">
    <property type="match status" value="1"/>
</dbReference>
<dbReference type="KEGG" id="lak:106155276"/>
<dbReference type="InterPro" id="IPR012337">
    <property type="entry name" value="RNaseH-like_sf"/>
</dbReference>
<accession>A0A1S3HHB2</accession>
<dbReference type="InterPro" id="IPR050951">
    <property type="entry name" value="Retrovirus_Pol_polyprotein"/>
</dbReference>